<sequence length="41" mass="4443">MIISSSLAPSKSPFISSSLLYTLRFSFLMRLGSLASKSCQS</sequence>
<proteinExistence type="predicted"/>
<protein>
    <submittedName>
        <fullName evidence="1">Uncharacterized protein</fullName>
    </submittedName>
</protein>
<accession>A0A8S5RIL0</accession>
<evidence type="ECO:0000313" key="1">
    <source>
        <dbReference type="EMBL" id="DAE30901.1"/>
    </source>
</evidence>
<organism evidence="1">
    <name type="scientific">virus sp. ctML55</name>
    <dbReference type="NCBI Taxonomy" id="2827627"/>
    <lineage>
        <taxon>Viruses</taxon>
    </lineage>
</organism>
<dbReference type="EMBL" id="BK059105">
    <property type="protein sequence ID" value="DAE30901.1"/>
    <property type="molecule type" value="Genomic_DNA"/>
</dbReference>
<name>A0A8S5RIL0_9VIRU</name>
<reference evidence="1" key="1">
    <citation type="journal article" date="2021" name="Proc. Natl. Acad. Sci. U.S.A.">
        <title>A Catalog of Tens of Thousands of Viruses from Human Metagenomes Reveals Hidden Associations with Chronic Diseases.</title>
        <authorList>
            <person name="Tisza M.J."/>
            <person name="Buck C.B."/>
        </authorList>
    </citation>
    <scope>NUCLEOTIDE SEQUENCE</scope>
    <source>
        <strain evidence="1">CtML55</strain>
    </source>
</reference>